<dbReference type="EMBL" id="AP027271">
    <property type="protein sequence ID" value="BDX01282.1"/>
    <property type="molecule type" value="Genomic_DNA"/>
</dbReference>
<gene>
    <name evidence="1" type="ORF">MACH16_00300</name>
</gene>
<sequence length="143" mass="16192">MVNNAVNISAYDGIPPASREEGRAHIDSGPLYDKSRVLALLDKGDAHTHLWTRKCIQDVQRLEFEIEDVRALLKQALLNGRYVNSEWCVQKPTGPWAACDSYFLARMEWIENAGKELPCNYYVKFAINKAGKLLLLVSCHLSQ</sequence>
<evidence type="ECO:0000313" key="2">
    <source>
        <dbReference type="Proteomes" id="UP001307608"/>
    </source>
</evidence>
<evidence type="ECO:0000313" key="1">
    <source>
        <dbReference type="EMBL" id="BDX01282.1"/>
    </source>
</evidence>
<name>A0ABM8FAC8_9GAMM</name>
<keyword evidence="2" id="KW-1185">Reference proteome</keyword>
<proteinExistence type="predicted"/>
<dbReference type="Proteomes" id="UP001307608">
    <property type="component" value="Chromosome"/>
</dbReference>
<dbReference type="RefSeq" id="WP_338264433.1">
    <property type="nucleotide sequence ID" value="NZ_AP027271.1"/>
</dbReference>
<protein>
    <submittedName>
        <fullName evidence="1">Uncharacterized protein</fullName>
    </submittedName>
</protein>
<reference evidence="1 2" key="1">
    <citation type="submission" date="2023-01" db="EMBL/GenBank/DDBJ databases">
        <title>Complete genome sequence of Marinomonas pontica strain 200518_36.</title>
        <authorList>
            <person name="Ueki S."/>
            <person name="Gajardo G."/>
            <person name="Maruyama F."/>
        </authorList>
    </citation>
    <scope>NUCLEOTIDE SEQUENCE [LARGE SCALE GENOMIC DNA]</scope>
    <source>
        <strain evidence="1 2">200518_36</strain>
    </source>
</reference>
<organism evidence="1 2">
    <name type="scientific">Marinomonas pontica</name>
    <dbReference type="NCBI Taxonomy" id="264739"/>
    <lineage>
        <taxon>Bacteria</taxon>
        <taxon>Pseudomonadati</taxon>
        <taxon>Pseudomonadota</taxon>
        <taxon>Gammaproteobacteria</taxon>
        <taxon>Oceanospirillales</taxon>
        <taxon>Oceanospirillaceae</taxon>
        <taxon>Marinomonas</taxon>
    </lineage>
</organism>
<accession>A0ABM8FAC8</accession>